<dbReference type="AlphaFoldDB" id="A0A8A1MK25"/>
<accession>A0A8A1MK25</accession>
<sequence length="99" mass="10905">MVGANRSRVANKQEPFFLRRSAKSLLGMSHLGLVSIYLPRFRGATATPTLNDDAELGRTKAQFQHVSELIITPNHPKRQTMSLLSAQPSNSLAVRLSCT</sequence>
<dbReference type="EMBL" id="CP069115">
    <property type="protein sequence ID" value="QSS65470.1"/>
    <property type="molecule type" value="Genomic_DNA"/>
</dbReference>
<keyword evidence="1" id="KW-0808">Transferase</keyword>
<organism evidence="1 2">
    <name type="scientific">Ajellomyces capsulatus</name>
    <name type="common">Darling's disease fungus</name>
    <name type="synonym">Histoplasma capsulatum</name>
    <dbReference type="NCBI Taxonomy" id="5037"/>
    <lineage>
        <taxon>Eukaryota</taxon>
        <taxon>Fungi</taxon>
        <taxon>Dikarya</taxon>
        <taxon>Ascomycota</taxon>
        <taxon>Pezizomycotina</taxon>
        <taxon>Eurotiomycetes</taxon>
        <taxon>Eurotiomycetidae</taxon>
        <taxon>Onygenales</taxon>
        <taxon>Ajellomycetaceae</taxon>
        <taxon>Histoplasma</taxon>
    </lineage>
</organism>
<protein>
    <submittedName>
        <fullName evidence="1">Serine/threonine protein kinase</fullName>
    </submittedName>
</protein>
<keyword evidence="1" id="KW-0418">Kinase</keyword>
<reference evidence="1" key="1">
    <citation type="submission" date="2021-01" db="EMBL/GenBank/DDBJ databases">
        <title>Chromosome-level genome assembly of a human fungal pathogen reveals clustering of transcriptionally co-regulated genes.</title>
        <authorList>
            <person name="Voorhies M."/>
            <person name="Cohen S."/>
            <person name="Shea T.P."/>
            <person name="Petrus S."/>
            <person name="Munoz J.F."/>
            <person name="Poplawski S."/>
            <person name="Goldman W.E."/>
            <person name="Michael T."/>
            <person name="Cuomo C.A."/>
            <person name="Sil A."/>
            <person name="Beyhan S."/>
        </authorList>
    </citation>
    <scope>NUCLEOTIDE SEQUENCE</scope>
    <source>
        <strain evidence="1">WU24</strain>
    </source>
</reference>
<evidence type="ECO:0000313" key="1">
    <source>
        <dbReference type="EMBL" id="QSS65470.1"/>
    </source>
</evidence>
<dbReference type="VEuPathDB" id="FungiDB:I7I51_06313"/>
<evidence type="ECO:0000313" key="2">
    <source>
        <dbReference type="Proteomes" id="UP000663671"/>
    </source>
</evidence>
<dbReference type="Proteomes" id="UP000663671">
    <property type="component" value="Chromosome 3"/>
</dbReference>
<dbReference type="GO" id="GO:0004674">
    <property type="term" value="F:protein serine/threonine kinase activity"/>
    <property type="evidence" value="ECO:0007669"/>
    <property type="project" value="UniProtKB-KW"/>
</dbReference>
<gene>
    <name evidence="1" type="ORF">I7I51_06313</name>
</gene>
<name>A0A8A1MK25_AJECA</name>
<proteinExistence type="predicted"/>
<keyword evidence="1" id="KW-0723">Serine/threonine-protein kinase</keyword>